<evidence type="ECO:0000256" key="2">
    <source>
        <dbReference type="ARBA" id="ARBA00022679"/>
    </source>
</evidence>
<dbReference type="InterPro" id="IPR039262">
    <property type="entry name" value="DTWD2/TAPT"/>
</dbReference>
<keyword evidence="10" id="KW-1185">Reference proteome</keyword>
<dbReference type="SMART" id="SM01144">
    <property type="entry name" value="DTW"/>
    <property type="match status" value="1"/>
</dbReference>
<organism evidence="9 10">
    <name type="scientific">Sphaeroforma arctica JP610</name>
    <dbReference type="NCBI Taxonomy" id="667725"/>
    <lineage>
        <taxon>Eukaryota</taxon>
        <taxon>Ichthyosporea</taxon>
        <taxon>Ichthyophonida</taxon>
        <taxon>Sphaeroforma</taxon>
    </lineage>
</organism>
<dbReference type="Proteomes" id="UP000054560">
    <property type="component" value="Unassembled WGS sequence"/>
</dbReference>
<evidence type="ECO:0000256" key="1">
    <source>
        <dbReference type="ARBA" id="ARBA00012386"/>
    </source>
</evidence>
<evidence type="ECO:0000256" key="6">
    <source>
        <dbReference type="ARBA" id="ARBA00048718"/>
    </source>
</evidence>
<evidence type="ECO:0000256" key="7">
    <source>
        <dbReference type="SAM" id="MobiDB-lite"/>
    </source>
</evidence>
<reference evidence="9 10" key="1">
    <citation type="submission" date="2011-02" db="EMBL/GenBank/DDBJ databases">
        <title>The Genome Sequence of Sphaeroforma arctica JP610.</title>
        <authorList>
            <consortium name="The Broad Institute Genome Sequencing Platform"/>
            <person name="Russ C."/>
            <person name="Cuomo C."/>
            <person name="Young S.K."/>
            <person name="Zeng Q."/>
            <person name="Gargeya S."/>
            <person name="Alvarado L."/>
            <person name="Berlin A."/>
            <person name="Chapman S.B."/>
            <person name="Chen Z."/>
            <person name="Freedman E."/>
            <person name="Gellesch M."/>
            <person name="Goldberg J."/>
            <person name="Griggs A."/>
            <person name="Gujja S."/>
            <person name="Heilman E."/>
            <person name="Heiman D."/>
            <person name="Howarth C."/>
            <person name="Mehta T."/>
            <person name="Neiman D."/>
            <person name="Pearson M."/>
            <person name="Roberts A."/>
            <person name="Saif S."/>
            <person name="Shea T."/>
            <person name="Shenoy N."/>
            <person name="Sisk P."/>
            <person name="Stolte C."/>
            <person name="Sykes S."/>
            <person name="White J."/>
            <person name="Yandava C."/>
            <person name="Burger G."/>
            <person name="Gray M.W."/>
            <person name="Holland P.W.H."/>
            <person name="King N."/>
            <person name="Lang F.B.F."/>
            <person name="Roger A.J."/>
            <person name="Ruiz-Trillo I."/>
            <person name="Haas B."/>
            <person name="Nusbaum C."/>
            <person name="Birren B."/>
        </authorList>
    </citation>
    <scope>NUCLEOTIDE SEQUENCE [LARGE SCALE GENOMIC DNA]</scope>
    <source>
        <strain evidence="9 10">JP610</strain>
    </source>
</reference>
<evidence type="ECO:0000256" key="3">
    <source>
        <dbReference type="ARBA" id="ARBA00022691"/>
    </source>
</evidence>
<name>A0A0L0G2X6_9EUKA</name>
<evidence type="ECO:0000313" key="10">
    <source>
        <dbReference type="Proteomes" id="UP000054560"/>
    </source>
</evidence>
<evidence type="ECO:0000256" key="4">
    <source>
        <dbReference type="ARBA" id="ARBA00022694"/>
    </source>
</evidence>
<dbReference type="EC" id="2.5.1.25" evidence="1"/>
<dbReference type="RefSeq" id="XP_014157068.1">
    <property type="nucleotide sequence ID" value="XM_014301593.1"/>
</dbReference>
<proteinExistence type="inferred from homology"/>
<protein>
    <recommendedName>
        <fullName evidence="1">tRNA-uridine aminocarboxypropyltransferase</fullName>
        <ecNumber evidence="1">2.5.1.25</ecNumber>
    </recommendedName>
</protein>
<evidence type="ECO:0000259" key="8">
    <source>
        <dbReference type="SMART" id="SM01144"/>
    </source>
</evidence>
<dbReference type="GO" id="GO:0008033">
    <property type="term" value="P:tRNA processing"/>
    <property type="evidence" value="ECO:0007669"/>
    <property type="project" value="UniProtKB-KW"/>
</dbReference>
<dbReference type="PANTHER" id="PTHR21392:SF0">
    <property type="entry name" value="TRNA-URIDINE AMINOCARBOXYPROPYLTRANSFERASE 2"/>
    <property type="match status" value="1"/>
</dbReference>
<dbReference type="AlphaFoldDB" id="A0A0L0G2X6"/>
<evidence type="ECO:0000256" key="5">
    <source>
        <dbReference type="ARBA" id="ARBA00034489"/>
    </source>
</evidence>
<feature type="domain" description="DTW" evidence="8">
    <location>
        <begin position="10"/>
        <end position="229"/>
    </location>
</feature>
<evidence type="ECO:0000313" key="9">
    <source>
        <dbReference type="EMBL" id="KNC83166.1"/>
    </source>
</evidence>
<dbReference type="EMBL" id="KQ241858">
    <property type="protein sequence ID" value="KNC83166.1"/>
    <property type="molecule type" value="Genomic_DNA"/>
</dbReference>
<feature type="compositionally biased region" description="Polar residues" evidence="7">
    <location>
        <begin position="260"/>
        <end position="293"/>
    </location>
</feature>
<keyword evidence="3" id="KW-0949">S-adenosyl-L-methionine</keyword>
<dbReference type="GeneID" id="25905076"/>
<dbReference type="InterPro" id="IPR005636">
    <property type="entry name" value="DTW"/>
</dbReference>
<dbReference type="PANTHER" id="PTHR21392">
    <property type="entry name" value="TRNA-URIDINE AMINOCARBOXYPROPYLTRANSFERASE 2"/>
    <property type="match status" value="1"/>
</dbReference>
<sequence>MSFNRKEMVEKRRCVECLFVRKLCICERIAAISKNISQPDLDNYNTEVWIFMRVDEFGSTSNTGRLLPMILPKHTKLFIFGIKAHEKALLDHIKAAENPVVLYPSENAMPVAEYVAKQQSEAAAKAGVEQSENTSARKRPKVTMIVLEGTWSKVKPMQRFIPKEVPRVILAPDAINDKRSVRRESRSGGCATLEAILAGLRQLEEPQSILTAIGDGFDTLLNGALRQGNLIGDKGEFRGVHHQHMADFHEESQRKKLKLSSETESVSEAKSADTQTAEIATGNETVPSESVTESKLDAVPADTTK</sequence>
<accession>A0A0L0G2X6</accession>
<gene>
    <name evidence="9" type="ORF">SARC_04572</name>
</gene>
<keyword evidence="4" id="KW-0819">tRNA processing</keyword>
<comment type="catalytic activity">
    <reaction evidence="6">
        <text>a uridine in tRNA + S-adenosyl-L-methionine = a 3-[(3S)-3-amino-3-carboxypropyl]uridine in tRNA + S-methyl-5'-thioadenosine + H(+)</text>
        <dbReference type="Rhea" id="RHEA:62432"/>
        <dbReference type="Rhea" id="RHEA-COMP:13339"/>
        <dbReference type="Rhea" id="RHEA-COMP:16092"/>
        <dbReference type="ChEBI" id="CHEBI:15378"/>
        <dbReference type="ChEBI" id="CHEBI:17509"/>
        <dbReference type="ChEBI" id="CHEBI:59789"/>
        <dbReference type="ChEBI" id="CHEBI:65315"/>
        <dbReference type="ChEBI" id="CHEBI:82930"/>
        <dbReference type="EC" id="2.5.1.25"/>
    </reaction>
</comment>
<dbReference type="OrthoDB" id="343463at2759"/>
<comment type="similarity">
    <text evidence="5">Belongs to the TDD superfamily. DTWD2 family.</text>
</comment>
<feature type="region of interest" description="Disordered" evidence="7">
    <location>
        <begin position="248"/>
        <end position="305"/>
    </location>
</feature>
<dbReference type="Pfam" id="PF03942">
    <property type="entry name" value="DTW"/>
    <property type="match status" value="1"/>
</dbReference>
<dbReference type="GO" id="GO:0016432">
    <property type="term" value="F:tRNA-uridine aminocarboxypropyltransferase activity"/>
    <property type="evidence" value="ECO:0007669"/>
    <property type="project" value="UniProtKB-EC"/>
</dbReference>
<keyword evidence="2" id="KW-0808">Transferase</keyword>